<reference evidence="1 2" key="1">
    <citation type="submission" date="2023-09" db="EMBL/GenBank/DDBJ databases">
        <authorList>
            <person name="Wang M."/>
        </authorList>
    </citation>
    <scope>NUCLEOTIDE SEQUENCE [LARGE SCALE GENOMIC DNA]</scope>
    <source>
        <strain evidence="1">GT-2023</strain>
        <tissue evidence="1">Liver</tissue>
    </source>
</reference>
<evidence type="ECO:0000313" key="1">
    <source>
        <dbReference type="EMBL" id="KAL1277905.1"/>
    </source>
</evidence>
<accession>A0ABR3NLM8</accession>
<organism evidence="1 2">
    <name type="scientific">Cirrhinus molitorella</name>
    <name type="common">mud carp</name>
    <dbReference type="NCBI Taxonomy" id="172907"/>
    <lineage>
        <taxon>Eukaryota</taxon>
        <taxon>Metazoa</taxon>
        <taxon>Chordata</taxon>
        <taxon>Craniata</taxon>
        <taxon>Vertebrata</taxon>
        <taxon>Euteleostomi</taxon>
        <taxon>Actinopterygii</taxon>
        <taxon>Neopterygii</taxon>
        <taxon>Teleostei</taxon>
        <taxon>Ostariophysi</taxon>
        <taxon>Cypriniformes</taxon>
        <taxon>Cyprinidae</taxon>
        <taxon>Labeoninae</taxon>
        <taxon>Labeonini</taxon>
        <taxon>Cirrhinus</taxon>
    </lineage>
</organism>
<proteinExistence type="predicted"/>
<dbReference type="EMBL" id="JAYMGO010000003">
    <property type="protein sequence ID" value="KAL1277905.1"/>
    <property type="molecule type" value="Genomic_DNA"/>
</dbReference>
<evidence type="ECO:0000313" key="2">
    <source>
        <dbReference type="Proteomes" id="UP001558613"/>
    </source>
</evidence>
<dbReference type="Proteomes" id="UP001558613">
    <property type="component" value="Unassembled WGS sequence"/>
</dbReference>
<sequence length="81" mass="9376">MQSMQKHCLQGIVAGPLSCFWSSRFLLLSHFDEDNAMQWRDQEYCQRQVFCSKSTGLWGSALCRLDVEWRCGENNIPEGTN</sequence>
<protein>
    <submittedName>
        <fullName evidence="1">Uncharacterized protein</fullName>
    </submittedName>
</protein>
<gene>
    <name evidence="1" type="ORF">QQF64_024578</name>
</gene>
<comment type="caution">
    <text evidence="1">The sequence shown here is derived from an EMBL/GenBank/DDBJ whole genome shotgun (WGS) entry which is preliminary data.</text>
</comment>
<name>A0ABR3NLM8_9TELE</name>
<keyword evidence="2" id="KW-1185">Reference proteome</keyword>